<name>A0A0D0K5P0_AGRTU</name>
<evidence type="ECO:0000256" key="2">
    <source>
        <dbReference type="ARBA" id="ARBA00007977"/>
    </source>
</evidence>
<dbReference type="PANTHER" id="PTHR30106:SF2">
    <property type="entry name" value="UPF0324 INNER MEMBRANE PROTEIN YEIH"/>
    <property type="match status" value="1"/>
</dbReference>
<feature type="transmembrane region" description="Helical" evidence="7">
    <location>
        <begin position="7"/>
        <end position="27"/>
    </location>
</feature>
<feature type="transmembrane region" description="Helical" evidence="7">
    <location>
        <begin position="188"/>
        <end position="210"/>
    </location>
</feature>
<evidence type="ECO:0000256" key="1">
    <source>
        <dbReference type="ARBA" id="ARBA00004651"/>
    </source>
</evidence>
<dbReference type="Pfam" id="PF03601">
    <property type="entry name" value="Cons_hypoth698"/>
    <property type="match status" value="1"/>
</dbReference>
<evidence type="ECO:0000256" key="5">
    <source>
        <dbReference type="ARBA" id="ARBA00022989"/>
    </source>
</evidence>
<gene>
    <name evidence="8" type="ORF">RU07_07685</name>
</gene>
<keyword evidence="6 7" id="KW-0472">Membrane</keyword>
<feature type="transmembrane region" description="Helical" evidence="7">
    <location>
        <begin position="161"/>
        <end position="181"/>
    </location>
</feature>
<evidence type="ECO:0000256" key="4">
    <source>
        <dbReference type="ARBA" id="ARBA00022692"/>
    </source>
</evidence>
<evidence type="ECO:0000256" key="7">
    <source>
        <dbReference type="SAM" id="Phobius"/>
    </source>
</evidence>
<feature type="transmembrane region" description="Helical" evidence="7">
    <location>
        <begin position="127"/>
        <end position="149"/>
    </location>
</feature>
<accession>A0A0D0K5P0</accession>
<protein>
    <submittedName>
        <fullName evidence="8">Membrane protein</fullName>
    </submittedName>
</protein>
<feature type="transmembrane region" description="Helical" evidence="7">
    <location>
        <begin position="282"/>
        <end position="302"/>
    </location>
</feature>
<evidence type="ECO:0000256" key="6">
    <source>
        <dbReference type="ARBA" id="ARBA00023136"/>
    </source>
</evidence>
<dbReference type="InterPro" id="IPR018383">
    <property type="entry name" value="UPF0324_pro"/>
</dbReference>
<dbReference type="EMBL" id="JXQV01000006">
    <property type="protein sequence ID" value="KIQ03858.1"/>
    <property type="molecule type" value="Genomic_DNA"/>
</dbReference>
<keyword evidence="5 7" id="KW-1133">Transmembrane helix</keyword>
<evidence type="ECO:0000313" key="9">
    <source>
        <dbReference type="Proteomes" id="UP000035017"/>
    </source>
</evidence>
<feature type="transmembrane region" description="Helical" evidence="7">
    <location>
        <begin position="314"/>
        <end position="334"/>
    </location>
</feature>
<keyword evidence="4 7" id="KW-0812">Transmembrane</keyword>
<feature type="transmembrane region" description="Helical" evidence="7">
    <location>
        <begin position="255"/>
        <end position="276"/>
    </location>
</feature>
<keyword evidence="3" id="KW-1003">Cell membrane</keyword>
<comment type="subcellular location">
    <subcellularLocation>
        <location evidence="1">Cell membrane</location>
        <topology evidence="1">Multi-pass membrane protein</topology>
    </subcellularLocation>
</comment>
<comment type="caution">
    <text evidence="8">The sequence shown here is derived from an EMBL/GenBank/DDBJ whole genome shotgun (WGS) entry which is preliminary data.</text>
</comment>
<dbReference type="PANTHER" id="PTHR30106">
    <property type="entry name" value="INNER MEMBRANE PROTEIN YEIH-RELATED"/>
    <property type="match status" value="1"/>
</dbReference>
<sequence>MVNFFQLRKIIPGLMICVLVAGAAYLLGRIQHALFGAGFLEPLVFAIIIGIIIRTMLSEKASWRPGISFSSKTLLEIAIVLLGASISFATIKNAGLTLIISVAAIVTLSIYVSFAVARLLGLSPRLAMLIACGNSICGNSAIVAVAPVIEANSDEVASALAFTAVLGVASVLLLPLLYVYAGLGAAQYGAIAGLTVYAVPQVLAAAAPAGLVAVQTGTVIKLLRVLMLGPVIFTLGILNGRAARREGRTTSRSHLVPWFIIGFMVVVVIRSLGLIPPNLVDMLLAISSGLTVVAMAGLGLSVDIRTVASAGGRVILASTISLLLLIAVSYFVVIEALHP</sequence>
<feature type="transmembrane region" description="Helical" evidence="7">
    <location>
        <begin position="33"/>
        <end position="53"/>
    </location>
</feature>
<feature type="transmembrane region" description="Helical" evidence="7">
    <location>
        <begin position="97"/>
        <end position="120"/>
    </location>
</feature>
<evidence type="ECO:0000313" key="8">
    <source>
        <dbReference type="EMBL" id="KIQ03858.1"/>
    </source>
</evidence>
<reference evidence="8 9" key="1">
    <citation type="submission" date="2014-12" db="EMBL/GenBank/DDBJ databases">
        <title>16Stimator: statistical estimation of ribosomal gene copy numbers from draft genome assemblies.</title>
        <authorList>
            <person name="Perisin M.A."/>
            <person name="Vetter M."/>
            <person name="Gilbert J.A."/>
            <person name="Bergelson J."/>
        </authorList>
    </citation>
    <scope>NUCLEOTIDE SEQUENCE [LARGE SCALE GENOMIC DNA]</scope>
    <source>
        <strain evidence="8 9">MEJ076</strain>
    </source>
</reference>
<dbReference type="AlphaFoldDB" id="A0A0D0K5P0"/>
<dbReference type="Proteomes" id="UP000035017">
    <property type="component" value="Unassembled WGS sequence"/>
</dbReference>
<proteinExistence type="inferred from homology"/>
<comment type="similarity">
    <text evidence="2">Belongs to the UPF0324 family.</text>
</comment>
<evidence type="ECO:0000256" key="3">
    <source>
        <dbReference type="ARBA" id="ARBA00022475"/>
    </source>
</evidence>
<feature type="transmembrane region" description="Helical" evidence="7">
    <location>
        <begin position="222"/>
        <end position="243"/>
    </location>
</feature>
<dbReference type="GO" id="GO:0005886">
    <property type="term" value="C:plasma membrane"/>
    <property type="evidence" value="ECO:0007669"/>
    <property type="project" value="UniProtKB-SubCell"/>
</dbReference>
<organism evidence="8 9">
    <name type="scientific">Agrobacterium tumefaciens</name>
    <dbReference type="NCBI Taxonomy" id="358"/>
    <lineage>
        <taxon>Bacteria</taxon>
        <taxon>Pseudomonadati</taxon>
        <taxon>Pseudomonadota</taxon>
        <taxon>Alphaproteobacteria</taxon>
        <taxon>Hyphomicrobiales</taxon>
        <taxon>Rhizobiaceae</taxon>
        <taxon>Rhizobium/Agrobacterium group</taxon>
        <taxon>Agrobacterium</taxon>
        <taxon>Agrobacterium tumefaciens complex</taxon>
    </lineage>
</organism>